<dbReference type="InterPro" id="IPR006047">
    <property type="entry name" value="GH13_cat_dom"/>
</dbReference>
<sequence length="427" mass="49058">MAKNTEISLRNKVIYSVYVRNHTNDGTFNAVAEDLDRIKSLGTDIIWFMPIHPIGVKNKKGSLGCPYANKDYRTTNPEYGTMDDFKSLVEKIHAKGMKCIIDVVYNHTSPDSNLSVEHPEFFYRKSDGNFGNKVGDWSDIIDLDYSNKELWQYQIDSLVMWARIVDGFRCDVASFVPVEFWKQAREAVAKVNPDCIWLAESVHSSFNVLSRKSGIYTASDYELFDAFDMEYDYDIREVFDKYLKGETSLSHYLDMFNYQEAIYPQNYDKMRCLENHDQPRICHYVKNRSDLENYTAFLYFLKGSTLIYAGQEFGCDETPSLFDKDVFPRNTGIDLSNLFAKLDTIKKTVLDDDDYFKADADDENDIAILERDNNKSKKVGIFSLKSKSADVKVDLPDGDYKNEISGETVTVSNGKVHCNGKAIIIRK</sequence>
<dbReference type="PANTHER" id="PTHR47786:SF2">
    <property type="entry name" value="GLYCOSYL HYDROLASE FAMILY 13 CATALYTIC DOMAIN-CONTAINING PROTEIN"/>
    <property type="match status" value="1"/>
</dbReference>
<dbReference type="SUPFAM" id="SSF51011">
    <property type="entry name" value="Glycosyl hydrolase domain"/>
    <property type="match status" value="1"/>
</dbReference>
<evidence type="ECO:0000313" key="3">
    <source>
        <dbReference type="Proteomes" id="UP000233425"/>
    </source>
</evidence>
<dbReference type="SMART" id="SM00642">
    <property type="entry name" value="Aamy"/>
    <property type="match status" value="1"/>
</dbReference>
<dbReference type="RefSeq" id="WP_101029448.1">
    <property type="nucleotide sequence ID" value="NZ_CABMMZ010000069.1"/>
</dbReference>
<name>A0A2N0UL77_9FIRM</name>
<comment type="caution">
    <text evidence="2">The sequence shown here is derived from an EMBL/GenBank/DDBJ whole genome shotgun (WGS) entry which is preliminary data.</text>
</comment>
<gene>
    <name evidence="2" type="primary">glgE1</name>
    <name evidence="2" type="ORF">RBATCC27255_01500</name>
</gene>
<dbReference type="GO" id="GO:0016757">
    <property type="term" value="F:glycosyltransferase activity"/>
    <property type="evidence" value="ECO:0007669"/>
    <property type="project" value="UniProtKB-KW"/>
</dbReference>
<evidence type="ECO:0000259" key="1">
    <source>
        <dbReference type="SMART" id="SM00642"/>
    </source>
</evidence>
<dbReference type="EC" id="2.4.99.16" evidence="2"/>
<dbReference type="EMBL" id="NNSR01000069">
    <property type="protein sequence ID" value="PKD27736.1"/>
    <property type="molecule type" value="Genomic_DNA"/>
</dbReference>
<dbReference type="GO" id="GO:0005975">
    <property type="term" value="P:carbohydrate metabolic process"/>
    <property type="evidence" value="ECO:0007669"/>
    <property type="project" value="InterPro"/>
</dbReference>
<dbReference type="Proteomes" id="UP000233425">
    <property type="component" value="Unassembled WGS sequence"/>
</dbReference>
<dbReference type="InterPro" id="IPR017853">
    <property type="entry name" value="GH"/>
</dbReference>
<organism evidence="2 3">
    <name type="scientific">Ruminococcus bromii</name>
    <dbReference type="NCBI Taxonomy" id="40518"/>
    <lineage>
        <taxon>Bacteria</taxon>
        <taxon>Bacillati</taxon>
        <taxon>Bacillota</taxon>
        <taxon>Clostridia</taxon>
        <taxon>Eubacteriales</taxon>
        <taxon>Oscillospiraceae</taxon>
        <taxon>Ruminococcus</taxon>
    </lineage>
</organism>
<dbReference type="PANTHER" id="PTHR47786">
    <property type="entry name" value="ALPHA-1,4-GLUCAN:MALTOSE-1-PHOSPHATE MALTOSYLTRANSFERASE"/>
    <property type="match status" value="1"/>
</dbReference>
<feature type="domain" description="Glycosyl hydrolase family 13 catalytic" evidence="1">
    <location>
        <begin position="16"/>
        <end position="346"/>
    </location>
</feature>
<protein>
    <submittedName>
        <fullName evidence="2">Alpha-1,4-glucan:maltose-1-phosphate maltosyltransferase 1</fullName>
        <ecNumber evidence="2">2.4.99.16</ecNumber>
    </submittedName>
</protein>
<dbReference type="AlphaFoldDB" id="A0A2N0UL77"/>
<dbReference type="InterPro" id="IPR013780">
    <property type="entry name" value="Glyco_hydro_b"/>
</dbReference>
<dbReference type="Pfam" id="PF00128">
    <property type="entry name" value="Alpha-amylase"/>
    <property type="match status" value="2"/>
</dbReference>
<dbReference type="SUPFAM" id="SSF51445">
    <property type="entry name" value="(Trans)glycosidases"/>
    <property type="match status" value="1"/>
</dbReference>
<reference evidence="2" key="1">
    <citation type="journal article" date="2018" name="Environ. Microbiol.">
        <title>Sporulation capability and amylosome conservation among diverse human colonic and rumen isolates of the keystone starch-degrader Ruminococcus bromii.</title>
        <authorList>
            <person name="Mukhopadhya I."/>
            <person name="Morais S."/>
            <person name="Laverde-Gomez J."/>
            <person name="Sheridan P.O."/>
            <person name="Walker A.W."/>
            <person name="Kelly W."/>
            <person name="Klieve A.V."/>
            <person name="Ouwerkerk D."/>
            <person name="Duncan S.H."/>
            <person name="Louis P."/>
            <person name="Koropatkin N."/>
            <person name="Cockburn D."/>
            <person name="Kibler R."/>
            <person name="Cooper P.J."/>
            <person name="Sandoval C."/>
            <person name="Crost E."/>
            <person name="Juge N."/>
            <person name="Bayer E.A."/>
            <person name="Flint H.J."/>
        </authorList>
    </citation>
    <scope>NUCLEOTIDE SEQUENCE [LARGE SCALE GENOMIC DNA]</scope>
    <source>
        <strain evidence="2">ATCC 27255</strain>
    </source>
</reference>
<proteinExistence type="predicted"/>
<dbReference type="Pfam" id="PF18612">
    <property type="entry name" value="Bac_A_amyl_C"/>
    <property type="match status" value="1"/>
</dbReference>
<dbReference type="CDD" id="cd11313">
    <property type="entry name" value="AmyAc_arch_bac_AmyA"/>
    <property type="match status" value="1"/>
</dbReference>
<keyword evidence="2" id="KW-0808">Transferase</keyword>
<dbReference type="InterPro" id="IPR041331">
    <property type="entry name" value="Bac_A_amyl_C"/>
</dbReference>
<keyword evidence="2" id="KW-0328">Glycosyltransferase</keyword>
<accession>A0A2N0UL77</accession>
<dbReference type="Gene3D" id="3.20.20.80">
    <property type="entry name" value="Glycosidases"/>
    <property type="match status" value="1"/>
</dbReference>
<dbReference type="Gene3D" id="2.60.40.1180">
    <property type="entry name" value="Golgi alpha-mannosidase II"/>
    <property type="match status" value="1"/>
</dbReference>
<keyword evidence="3" id="KW-1185">Reference proteome</keyword>
<evidence type="ECO:0000313" key="2">
    <source>
        <dbReference type="EMBL" id="PKD27736.1"/>
    </source>
</evidence>